<protein>
    <submittedName>
        <fullName evidence="2">Uncharacterized protein</fullName>
    </submittedName>
</protein>
<keyword evidence="1" id="KW-0732">Signal</keyword>
<dbReference type="RefSeq" id="WP_128111046.1">
    <property type="nucleotide sequence ID" value="NZ_ATDN01000089.1"/>
</dbReference>
<gene>
    <name evidence="2" type="ORF">MELE44368_09385</name>
</gene>
<reference evidence="2 3" key="1">
    <citation type="submission" date="2013-06" db="EMBL/GenBank/DDBJ databases">
        <title>The draft sequence of the Mycobacterium elephantis genome.</title>
        <authorList>
            <person name="Pettersson F.B."/>
            <person name="Das S."/>
            <person name="Dasgupta S."/>
            <person name="Bhattacharya A."/>
            <person name="Kirsebom L.A."/>
        </authorList>
    </citation>
    <scope>NUCLEOTIDE SEQUENCE [LARGE SCALE GENOMIC DNA]</scope>
    <source>
        <strain evidence="2 3">DSM 44368</strain>
    </source>
</reference>
<sequence>MAMTITTAGSAGRQPRRRLLVPTAVFGAAVVLSANAIASAAPDDGEWDIEAYDNCMKQTVRNADLCCVDSGGVPTADSEDTQADGSPNCYAPPAQAQGVEQPGVPPRLPPGAIVGQLPVAPVAPAGPQNPGVAPIVTPTVVAPG</sequence>
<evidence type="ECO:0000256" key="1">
    <source>
        <dbReference type="SAM" id="SignalP"/>
    </source>
</evidence>
<keyword evidence="3" id="KW-1185">Reference proteome</keyword>
<comment type="caution">
    <text evidence="2">The sequence shown here is derived from an EMBL/GenBank/DDBJ whole genome shotgun (WGS) entry which is preliminary data.</text>
</comment>
<proteinExistence type="predicted"/>
<dbReference type="EMBL" id="ATDN01000089">
    <property type="protein sequence ID" value="RWA15217.1"/>
    <property type="molecule type" value="Genomic_DNA"/>
</dbReference>
<evidence type="ECO:0000313" key="3">
    <source>
        <dbReference type="Proteomes" id="UP000287177"/>
    </source>
</evidence>
<name>A0A439DL06_9MYCO</name>
<accession>A0A439DL06</accession>
<dbReference type="AlphaFoldDB" id="A0A439DL06"/>
<evidence type="ECO:0000313" key="2">
    <source>
        <dbReference type="EMBL" id="RWA15217.1"/>
    </source>
</evidence>
<feature type="signal peptide" evidence="1">
    <location>
        <begin position="1"/>
        <end position="40"/>
    </location>
</feature>
<dbReference type="Proteomes" id="UP000287177">
    <property type="component" value="Unassembled WGS sequence"/>
</dbReference>
<organism evidence="2 3">
    <name type="scientific">Mycolicibacterium elephantis DSM 44368</name>
    <dbReference type="NCBI Taxonomy" id="1335622"/>
    <lineage>
        <taxon>Bacteria</taxon>
        <taxon>Bacillati</taxon>
        <taxon>Actinomycetota</taxon>
        <taxon>Actinomycetes</taxon>
        <taxon>Mycobacteriales</taxon>
        <taxon>Mycobacteriaceae</taxon>
        <taxon>Mycolicibacterium</taxon>
    </lineage>
</organism>
<feature type="chain" id="PRO_5019243706" evidence="1">
    <location>
        <begin position="41"/>
        <end position="144"/>
    </location>
</feature>